<dbReference type="AlphaFoldDB" id="A0AAE0TCW7"/>
<sequence length="276" mass="31715">MSLVCWTFAFTLILGSVTAFLFDVINGPTSNNAEPPLRIGAMNVQVFGTAKLQHEIVRSVLPKILTRYDVIQVQEIRDNTDSAFESLRHLMNEELKAKHVNDAYEKVISIRLGRTNSKEQYGFLFRKSKVHLTDSYQYPDPGDIFEREPFVVRFSSPQTDSIQLPQKYRCHERFYIAAVAEFAIAGIHTSPTHAKDEIGNLTKVYDAIKHHWNLDMNPVDKFLNSTYYYPSESEFFRVKIGHWKIASCFGATSNHYCVDTIVISLFDRNNHGRLNN</sequence>
<evidence type="ECO:0000256" key="3">
    <source>
        <dbReference type="SAM" id="SignalP"/>
    </source>
</evidence>
<organism evidence="4 5">
    <name type="scientific">Potamilus streckersoni</name>
    <dbReference type="NCBI Taxonomy" id="2493646"/>
    <lineage>
        <taxon>Eukaryota</taxon>
        <taxon>Metazoa</taxon>
        <taxon>Spiralia</taxon>
        <taxon>Lophotrochozoa</taxon>
        <taxon>Mollusca</taxon>
        <taxon>Bivalvia</taxon>
        <taxon>Autobranchia</taxon>
        <taxon>Heteroconchia</taxon>
        <taxon>Palaeoheterodonta</taxon>
        <taxon>Unionida</taxon>
        <taxon>Unionoidea</taxon>
        <taxon>Unionidae</taxon>
        <taxon>Ambleminae</taxon>
        <taxon>Lampsilini</taxon>
        <taxon>Potamilus</taxon>
    </lineage>
</organism>
<proteinExistence type="predicted"/>
<keyword evidence="5" id="KW-1185">Reference proteome</keyword>
<evidence type="ECO:0000313" key="4">
    <source>
        <dbReference type="EMBL" id="KAK3607623.1"/>
    </source>
</evidence>
<dbReference type="SMART" id="SM00476">
    <property type="entry name" value="DNaseIc"/>
    <property type="match status" value="1"/>
</dbReference>
<dbReference type="Proteomes" id="UP001195483">
    <property type="component" value="Unassembled WGS sequence"/>
</dbReference>
<accession>A0AAE0TCW7</accession>
<dbReference type="InterPro" id="IPR016202">
    <property type="entry name" value="DNase_I"/>
</dbReference>
<dbReference type="GO" id="GO:0005634">
    <property type="term" value="C:nucleus"/>
    <property type="evidence" value="ECO:0007669"/>
    <property type="project" value="TreeGrafter"/>
</dbReference>
<evidence type="ECO:0000256" key="1">
    <source>
        <dbReference type="ARBA" id="ARBA00022722"/>
    </source>
</evidence>
<protein>
    <submittedName>
        <fullName evidence="4">Uncharacterized protein</fullName>
    </submittedName>
</protein>
<keyword evidence="2" id="KW-0378">Hydrolase</keyword>
<dbReference type="GO" id="GO:0004530">
    <property type="term" value="F:deoxyribonuclease I activity"/>
    <property type="evidence" value="ECO:0007669"/>
    <property type="project" value="TreeGrafter"/>
</dbReference>
<keyword evidence="1" id="KW-0540">Nuclease</keyword>
<dbReference type="Gene3D" id="3.60.10.10">
    <property type="entry name" value="Endonuclease/exonuclease/phosphatase"/>
    <property type="match status" value="1"/>
</dbReference>
<dbReference type="GO" id="GO:0003677">
    <property type="term" value="F:DNA binding"/>
    <property type="evidence" value="ECO:0007669"/>
    <property type="project" value="TreeGrafter"/>
</dbReference>
<feature type="chain" id="PRO_5042268885" evidence="3">
    <location>
        <begin position="20"/>
        <end position="276"/>
    </location>
</feature>
<name>A0AAE0TCW7_9BIVA</name>
<reference evidence="4" key="3">
    <citation type="submission" date="2023-05" db="EMBL/GenBank/DDBJ databases">
        <authorList>
            <person name="Smith C.H."/>
        </authorList>
    </citation>
    <scope>NUCLEOTIDE SEQUENCE</scope>
    <source>
        <strain evidence="4">CHS0354</strain>
        <tissue evidence="4">Mantle</tissue>
    </source>
</reference>
<dbReference type="PRINTS" id="PR00130">
    <property type="entry name" value="DNASEI"/>
</dbReference>
<reference evidence="4" key="1">
    <citation type="journal article" date="2021" name="Genome Biol. Evol.">
        <title>A High-Quality Reference Genome for a Parasitic Bivalve with Doubly Uniparental Inheritance (Bivalvia: Unionida).</title>
        <authorList>
            <person name="Smith C.H."/>
        </authorList>
    </citation>
    <scope>NUCLEOTIDE SEQUENCE</scope>
    <source>
        <strain evidence="4">CHS0354</strain>
    </source>
</reference>
<dbReference type="PANTHER" id="PTHR11371">
    <property type="entry name" value="DEOXYRIBONUCLEASE"/>
    <property type="match status" value="1"/>
</dbReference>
<evidence type="ECO:0000256" key="2">
    <source>
        <dbReference type="ARBA" id="ARBA00022801"/>
    </source>
</evidence>
<feature type="signal peptide" evidence="3">
    <location>
        <begin position="1"/>
        <end position="19"/>
    </location>
</feature>
<reference evidence="4" key="2">
    <citation type="journal article" date="2021" name="Genome Biol. Evol.">
        <title>Developing a high-quality reference genome for a parasitic bivalve with doubly uniparental inheritance (Bivalvia: Unionida).</title>
        <authorList>
            <person name="Smith C.H."/>
        </authorList>
    </citation>
    <scope>NUCLEOTIDE SEQUENCE</scope>
    <source>
        <strain evidence="4">CHS0354</strain>
        <tissue evidence="4">Mantle</tissue>
    </source>
</reference>
<comment type="caution">
    <text evidence="4">The sequence shown here is derived from an EMBL/GenBank/DDBJ whole genome shotgun (WGS) entry which is preliminary data.</text>
</comment>
<dbReference type="SUPFAM" id="SSF56219">
    <property type="entry name" value="DNase I-like"/>
    <property type="match status" value="1"/>
</dbReference>
<dbReference type="GO" id="GO:0006308">
    <property type="term" value="P:DNA catabolic process"/>
    <property type="evidence" value="ECO:0007669"/>
    <property type="project" value="InterPro"/>
</dbReference>
<dbReference type="EMBL" id="JAEAOA010002038">
    <property type="protein sequence ID" value="KAK3607623.1"/>
    <property type="molecule type" value="Genomic_DNA"/>
</dbReference>
<evidence type="ECO:0000313" key="5">
    <source>
        <dbReference type="Proteomes" id="UP001195483"/>
    </source>
</evidence>
<dbReference type="PANTHER" id="PTHR11371:SF33">
    <property type="entry name" value="ENDONUCLEASE_EXONUCLEASE_PHOSPHATASE DOMAIN-CONTAINING PROTEIN"/>
    <property type="match status" value="1"/>
</dbReference>
<dbReference type="InterPro" id="IPR036691">
    <property type="entry name" value="Endo/exonu/phosph_ase_sf"/>
</dbReference>
<keyword evidence="3" id="KW-0732">Signal</keyword>
<gene>
    <name evidence="4" type="ORF">CHS0354_034676</name>
</gene>